<sequence length="477" mass="55102">MSDFELFERLRESKSLYDYCIEKTTKLLARGVWRKNSENPFLCFAPNIIEDLIAAASAPHCAAKLSDLKLLLQTGRFQELELSEFVMDENRDLFPFYLSEGVCKNLKVLKILQSLKRVDIEVILKYCINLEEFHSSMLVGFGAFKNCHKLRIWKVHLSNNDPYFLAYDTPDFPESLKNLEIFSVCNEYPCFLLYRKIAEVLENCPKLTSVGMGDSSVALKYLKEPESKVFNFKECHWGYNSEIVSENINSDPLVLLRNAVISFPLVEQLNLVVSDDYNLRCLTNLKHLNCLNIKYTGYKEEFLSHLYSLLSGIGHQLRHLSVKATSYHVRVEDILLYCPNLETLQLDAFLSKPRNLNCGQHRLKTLHLTKCNKKGLMLLLFNCKDLEDIFIHNASCLKDDLLELILDVNPLSNLKMISLEDCTLTEDGLRRLFQSAKSLQLMQFCCGAFSPRFDYNEFVPNLTNEFNLKIMNYSCED</sequence>
<organism evidence="1 2">
    <name type="scientific">Argiope bruennichi</name>
    <name type="common">Wasp spider</name>
    <name type="synonym">Aranea bruennichi</name>
    <dbReference type="NCBI Taxonomy" id="94029"/>
    <lineage>
        <taxon>Eukaryota</taxon>
        <taxon>Metazoa</taxon>
        <taxon>Ecdysozoa</taxon>
        <taxon>Arthropoda</taxon>
        <taxon>Chelicerata</taxon>
        <taxon>Arachnida</taxon>
        <taxon>Araneae</taxon>
        <taxon>Araneomorphae</taxon>
        <taxon>Entelegynae</taxon>
        <taxon>Araneoidea</taxon>
        <taxon>Araneidae</taxon>
        <taxon>Argiope</taxon>
    </lineage>
</organism>
<protein>
    <submittedName>
        <fullName evidence="1">Uncharacterized protein</fullName>
    </submittedName>
</protein>
<dbReference type="Gene3D" id="3.80.10.10">
    <property type="entry name" value="Ribonuclease Inhibitor"/>
    <property type="match status" value="2"/>
</dbReference>
<evidence type="ECO:0000313" key="1">
    <source>
        <dbReference type="EMBL" id="KAF8788838.1"/>
    </source>
</evidence>
<dbReference type="Proteomes" id="UP000807504">
    <property type="component" value="Unassembled WGS sequence"/>
</dbReference>
<dbReference type="InterPro" id="IPR032675">
    <property type="entry name" value="LRR_dom_sf"/>
</dbReference>
<keyword evidence="2" id="KW-1185">Reference proteome</keyword>
<dbReference type="SUPFAM" id="SSF52047">
    <property type="entry name" value="RNI-like"/>
    <property type="match status" value="2"/>
</dbReference>
<dbReference type="AlphaFoldDB" id="A0A8T0FF43"/>
<comment type="caution">
    <text evidence="1">The sequence shown here is derived from an EMBL/GenBank/DDBJ whole genome shotgun (WGS) entry which is preliminary data.</text>
</comment>
<dbReference type="EMBL" id="JABXBU010000012">
    <property type="protein sequence ID" value="KAF8788838.1"/>
    <property type="molecule type" value="Genomic_DNA"/>
</dbReference>
<proteinExistence type="predicted"/>
<reference evidence="1" key="1">
    <citation type="journal article" date="2020" name="bioRxiv">
        <title>Chromosome-level reference genome of the European wasp spider Argiope bruennichi: a resource for studies on range expansion and evolutionary adaptation.</title>
        <authorList>
            <person name="Sheffer M.M."/>
            <person name="Hoppe A."/>
            <person name="Krehenwinkel H."/>
            <person name="Uhl G."/>
            <person name="Kuss A.W."/>
            <person name="Jensen L."/>
            <person name="Jensen C."/>
            <person name="Gillespie R.G."/>
            <person name="Hoff K.J."/>
            <person name="Prost S."/>
        </authorList>
    </citation>
    <scope>NUCLEOTIDE SEQUENCE</scope>
</reference>
<name>A0A8T0FF43_ARGBR</name>
<accession>A0A8T0FF43</accession>
<evidence type="ECO:0000313" key="2">
    <source>
        <dbReference type="Proteomes" id="UP000807504"/>
    </source>
</evidence>
<gene>
    <name evidence="1" type="ORF">HNY73_006842</name>
</gene>
<reference evidence="1" key="2">
    <citation type="submission" date="2020-06" db="EMBL/GenBank/DDBJ databases">
        <authorList>
            <person name="Sheffer M."/>
        </authorList>
    </citation>
    <scope>NUCLEOTIDE SEQUENCE</scope>
</reference>